<dbReference type="Gene3D" id="3.40.50.300">
    <property type="entry name" value="P-loop containing nucleotide triphosphate hydrolases"/>
    <property type="match status" value="1"/>
</dbReference>
<gene>
    <name evidence="1" type="ORF">AQJ66_04195</name>
</gene>
<dbReference type="EMBL" id="LMWX01000005">
    <property type="protein sequence ID" value="KUN89644.1"/>
    <property type="molecule type" value="Genomic_DNA"/>
</dbReference>
<proteinExistence type="predicted"/>
<comment type="caution">
    <text evidence="1">The sequence shown here is derived from an EMBL/GenBank/DDBJ whole genome shotgun (WGS) entry which is preliminary data.</text>
</comment>
<dbReference type="Proteomes" id="UP000053024">
    <property type="component" value="Unassembled WGS sequence"/>
</dbReference>
<evidence type="ECO:0008006" key="3">
    <source>
        <dbReference type="Google" id="ProtNLM"/>
    </source>
</evidence>
<protein>
    <recommendedName>
        <fullName evidence="3">Phage resistance protein</fullName>
    </recommendedName>
</protein>
<dbReference type="STRING" id="285568.AQJ66_04195"/>
<dbReference type="SUPFAM" id="SSF52540">
    <property type="entry name" value="P-loop containing nucleoside triphosphate hydrolases"/>
    <property type="match status" value="1"/>
</dbReference>
<evidence type="ECO:0000313" key="2">
    <source>
        <dbReference type="Proteomes" id="UP000053024"/>
    </source>
</evidence>
<dbReference type="InterPro" id="IPR027417">
    <property type="entry name" value="P-loop_NTPase"/>
</dbReference>
<reference evidence="1 2" key="1">
    <citation type="submission" date="2015-10" db="EMBL/GenBank/DDBJ databases">
        <title>Draft genome sequence of Streptomyces bungoensis DSM 41781, type strain for the species Streptomyces bungoensis.</title>
        <authorList>
            <person name="Ruckert C."/>
            <person name="Winkler A."/>
            <person name="Kalinowski J."/>
            <person name="Kampfer P."/>
            <person name="Glaeser S."/>
        </authorList>
    </citation>
    <scope>NUCLEOTIDE SEQUENCE [LARGE SCALE GENOMIC DNA]</scope>
    <source>
        <strain evidence="1 2">DSM 41781</strain>
    </source>
</reference>
<name>A0A101TCB9_9ACTN</name>
<organism evidence="1 2">
    <name type="scientific">Streptomyces bungoensis</name>
    <dbReference type="NCBI Taxonomy" id="285568"/>
    <lineage>
        <taxon>Bacteria</taxon>
        <taxon>Bacillati</taxon>
        <taxon>Actinomycetota</taxon>
        <taxon>Actinomycetes</taxon>
        <taxon>Kitasatosporales</taxon>
        <taxon>Streptomycetaceae</taxon>
        <taxon>Streptomyces</taxon>
    </lineage>
</organism>
<sequence>MLSLAEATTPEGAQHALKDYVVTERLLENFDEALDLIKSALDGHRSKAAYLHGSFGSGKSHFMAVLYALLSGNPAARARTEFDPVLTRHEWLSTDGKKFLLVPYHMLGAKALEQRVLRASLLGYGRKDLVRLLDATGVE</sequence>
<keyword evidence="2" id="KW-1185">Reference proteome</keyword>
<accession>A0A101TCB9</accession>
<evidence type="ECO:0000313" key="1">
    <source>
        <dbReference type="EMBL" id="KUN89644.1"/>
    </source>
</evidence>
<dbReference type="AlphaFoldDB" id="A0A101TCB9"/>